<proteinExistence type="predicted"/>
<dbReference type="RefSeq" id="WP_290214232.1">
    <property type="nucleotide sequence ID" value="NZ_JASDCQ010000001.1"/>
</dbReference>
<gene>
    <name evidence="1" type="ORF">QMA01_02665</name>
</gene>
<dbReference type="EMBL" id="JASDCQ010000001">
    <property type="protein sequence ID" value="MDN3426184.1"/>
    <property type="molecule type" value="Genomic_DNA"/>
</dbReference>
<sequence length="52" mass="5771">MERKAAEDVPAERIRRIGHQPGLSGTTKGLSPKVIFHDLLGQPLSKYFIVVL</sequence>
<protein>
    <submittedName>
        <fullName evidence="1">Uncharacterized protein</fullName>
    </submittedName>
</protein>
<evidence type="ECO:0000313" key="2">
    <source>
        <dbReference type="Proteomes" id="UP001225873"/>
    </source>
</evidence>
<reference evidence="1 2" key="1">
    <citation type="submission" date="2023-03" db="EMBL/GenBank/DDBJ databases">
        <authorList>
            <person name="Uniacke-Lowe S."/>
            <person name="Ross P."/>
            <person name="Hill C."/>
        </authorList>
    </citation>
    <scope>NUCLEOTIDE SEQUENCE [LARGE SCALE GENOMIC DNA]</scope>
    <source>
        <strain evidence="1 2">APC 4016</strain>
    </source>
</reference>
<dbReference type="Proteomes" id="UP001225873">
    <property type="component" value="Unassembled WGS sequence"/>
</dbReference>
<organism evidence="1 2">
    <name type="scientific">Planococcus notacanthi</name>
    <dbReference type="NCBI Taxonomy" id="3035188"/>
    <lineage>
        <taxon>Bacteria</taxon>
        <taxon>Bacillati</taxon>
        <taxon>Bacillota</taxon>
        <taxon>Bacilli</taxon>
        <taxon>Bacillales</taxon>
        <taxon>Caryophanaceae</taxon>
        <taxon>Planococcus</taxon>
    </lineage>
</organism>
<accession>A0ABT7ZGC3</accession>
<comment type="caution">
    <text evidence="1">The sequence shown here is derived from an EMBL/GenBank/DDBJ whole genome shotgun (WGS) entry which is preliminary data.</text>
</comment>
<evidence type="ECO:0000313" key="1">
    <source>
        <dbReference type="EMBL" id="MDN3426184.1"/>
    </source>
</evidence>
<keyword evidence="2" id="KW-1185">Reference proteome</keyword>
<name>A0ABT7ZGC3_9BACL</name>